<protein>
    <submittedName>
        <fullName evidence="1">Uncharacterized protein</fullName>
    </submittedName>
</protein>
<keyword evidence="2" id="KW-1185">Reference proteome</keyword>
<dbReference type="EMBL" id="CM047897">
    <property type="protein sequence ID" value="KAJ0112119.1"/>
    <property type="molecule type" value="Genomic_DNA"/>
</dbReference>
<evidence type="ECO:0000313" key="1">
    <source>
        <dbReference type="EMBL" id="KAJ0112119.1"/>
    </source>
</evidence>
<accession>A0ACC1C8R6</accession>
<dbReference type="Proteomes" id="UP001164250">
    <property type="component" value="Chromosome 1"/>
</dbReference>
<name>A0ACC1C8R6_9ROSI</name>
<sequence>MKITGEIRNPTATTQRKNMNTLVSASSPTSTFCSYIQSKPQQNGCLSNPFNSVTVTSPTLPCSSDLKLKGLSFGGARPTQRLTLQCNSSTKPSPPGSGDGDSRNILDAFFLGKAVAEAVNERVESAVGEFFSTIGRLQAERQKQVQEFQEDVFERAKKAKEKAAREAMEARGHVPKSSTENTTSVTLGSTSTASPVNASPSSPSSSYDPITPTYESDPNPAEQVSDED</sequence>
<proteinExistence type="predicted"/>
<comment type="caution">
    <text evidence="1">The sequence shown here is derived from an EMBL/GenBank/DDBJ whole genome shotgun (WGS) entry which is preliminary data.</text>
</comment>
<gene>
    <name evidence="1" type="ORF">Patl1_01614</name>
</gene>
<organism evidence="1 2">
    <name type="scientific">Pistacia atlantica</name>
    <dbReference type="NCBI Taxonomy" id="434234"/>
    <lineage>
        <taxon>Eukaryota</taxon>
        <taxon>Viridiplantae</taxon>
        <taxon>Streptophyta</taxon>
        <taxon>Embryophyta</taxon>
        <taxon>Tracheophyta</taxon>
        <taxon>Spermatophyta</taxon>
        <taxon>Magnoliopsida</taxon>
        <taxon>eudicotyledons</taxon>
        <taxon>Gunneridae</taxon>
        <taxon>Pentapetalae</taxon>
        <taxon>rosids</taxon>
        <taxon>malvids</taxon>
        <taxon>Sapindales</taxon>
        <taxon>Anacardiaceae</taxon>
        <taxon>Pistacia</taxon>
    </lineage>
</organism>
<reference evidence="2" key="1">
    <citation type="journal article" date="2023" name="G3 (Bethesda)">
        <title>Genome assembly and association tests identify interacting loci associated with vigor, precocity, and sex in interspecific pistachio rootstocks.</title>
        <authorList>
            <person name="Palmer W."/>
            <person name="Jacygrad E."/>
            <person name="Sagayaradj S."/>
            <person name="Cavanaugh K."/>
            <person name="Han R."/>
            <person name="Bertier L."/>
            <person name="Beede B."/>
            <person name="Kafkas S."/>
            <person name="Golino D."/>
            <person name="Preece J."/>
            <person name="Michelmore R."/>
        </authorList>
    </citation>
    <scope>NUCLEOTIDE SEQUENCE [LARGE SCALE GENOMIC DNA]</scope>
</reference>
<evidence type="ECO:0000313" key="2">
    <source>
        <dbReference type="Proteomes" id="UP001164250"/>
    </source>
</evidence>